<dbReference type="Proteomes" id="UP000298652">
    <property type="component" value="Chromosome 9"/>
</dbReference>
<evidence type="ECO:0000313" key="4">
    <source>
        <dbReference type="Proteomes" id="UP000298652"/>
    </source>
</evidence>
<reference evidence="3" key="1">
    <citation type="submission" date="2019-03" db="EMBL/GenBank/DDBJ databases">
        <title>WGS assembly of Setaria viridis.</title>
        <authorList>
            <person name="Huang P."/>
            <person name="Jenkins J."/>
            <person name="Grimwood J."/>
            <person name="Barry K."/>
            <person name="Healey A."/>
            <person name="Mamidi S."/>
            <person name="Sreedasyam A."/>
            <person name="Shu S."/>
            <person name="Feldman M."/>
            <person name="Wu J."/>
            <person name="Yu Y."/>
            <person name="Chen C."/>
            <person name="Johnson J."/>
            <person name="Rokhsar D."/>
            <person name="Baxter I."/>
            <person name="Schmutz J."/>
            <person name="Brutnell T."/>
            <person name="Kellogg E."/>
        </authorList>
    </citation>
    <scope>NUCLEOTIDE SEQUENCE [LARGE SCALE GENOMIC DNA]</scope>
</reference>
<sequence>MLRRRRRAAACHPAEHPPHERAGCSREAPVFDFDLGFPFGRASLAMVAAIRCFGVRPVHLVLLVSSLASLISILNLDV</sequence>
<feature type="transmembrane region" description="Helical" evidence="2">
    <location>
        <begin position="58"/>
        <end position="76"/>
    </location>
</feature>
<organism evidence="3 4">
    <name type="scientific">Setaria viridis</name>
    <name type="common">Green bristlegrass</name>
    <name type="synonym">Setaria italica subsp. viridis</name>
    <dbReference type="NCBI Taxonomy" id="4556"/>
    <lineage>
        <taxon>Eukaryota</taxon>
        <taxon>Viridiplantae</taxon>
        <taxon>Streptophyta</taxon>
        <taxon>Embryophyta</taxon>
        <taxon>Tracheophyta</taxon>
        <taxon>Spermatophyta</taxon>
        <taxon>Magnoliopsida</taxon>
        <taxon>Liliopsida</taxon>
        <taxon>Poales</taxon>
        <taxon>Poaceae</taxon>
        <taxon>PACMAD clade</taxon>
        <taxon>Panicoideae</taxon>
        <taxon>Panicodae</taxon>
        <taxon>Paniceae</taxon>
        <taxon>Cenchrinae</taxon>
        <taxon>Setaria</taxon>
    </lineage>
</organism>
<feature type="region of interest" description="Disordered" evidence="1">
    <location>
        <begin position="1"/>
        <end position="21"/>
    </location>
</feature>
<keyword evidence="2" id="KW-0812">Transmembrane</keyword>
<dbReference type="EMBL" id="CM016560">
    <property type="protein sequence ID" value="TKV94527.1"/>
    <property type="molecule type" value="Genomic_DNA"/>
</dbReference>
<dbReference type="Gramene" id="TKV94527">
    <property type="protein sequence ID" value="TKV94527"/>
    <property type="gene ID" value="SEVIR_9G301301v2"/>
</dbReference>
<protein>
    <submittedName>
        <fullName evidence="3">Uncharacterized protein</fullName>
    </submittedName>
</protein>
<proteinExistence type="predicted"/>
<evidence type="ECO:0000256" key="2">
    <source>
        <dbReference type="SAM" id="Phobius"/>
    </source>
</evidence>
<keyword evidence="4" id="KW-1185">Reference proteome</keyword>
<evidence type="ECO:0000313" key="3">
    <source>
        <dbReference type="EMBL" id="TKV94527.1"/>
    </source>
</evidence>
<evidence type="ECO:0000256" key="1">
    <source>
        <dbReference type="SAM" id="MobiDB-lite"/>
    </source>
</evidence>
<dbReference type="AlphaFoldDB" id="A0A4U6SZ90"/>
<keyword evidence="2" id="KW-0472">Membrane</keyword>
<name>A0A4U6SZ90_SETVI</name>
<keyword evidence="2" id="KW-1133">Transmembrane helix</keyword>
<gene>
    <name evidence="3" type="ORF">SEVIR_9G301301v2</name>
</gene>
<accession>A0A4U6SZ90</accession>